<gene>
    <name evidence="1" type="ORF">mv_L373</name>
</gene>
<sequence length="117" mass="13651">MFDITLIEFDHCTSHEINYCEIVRNSSQNITNLGLAYLHNVSSLKLKKCNNITDEGLIHLSIYNLELKYCNNIKGKFLEHLKNANIKIFGNNIKREYSKNIPNIKFVRKNILQHDSI</sequence>
<accession>H2EDV5</accession>
<dbReference type="InterPro" id="IPR032675">
    <property type="entry name" value="LRR_dom_sf"/>
</dbReference>
<evidence type="ECO:0000313" key="1">
    <source>
        <dbReference type="EMBL" id="AEX62578.1"/>
    </source>
</evidence>
<proteinExistence type="predicted"/>
<organism evidence="1">
    <name type="scientific">Moumouvirus sp. 'Monve'</name>
    <dbReference type="NCBI Taxonomy" id="1128131"/>
    <lineage>
        <taxon>Viruses</taxon>
        <taxon>Varidnaviria</taxon>
        <taxon>Bamfordvirae</taxon>
        <taxon>Nucleocytoviricota</taxon>
        <taxon>Megaviricetes</taxon>
        <taxon>Imitervirales</taxon>
        <taxon>Mimiviridae</taxon>
        <taxon>Megamimivirinae</taxon>
        <taxon>Moumouvirus</taxon>
    </lineage>
</organism>
<protein>
    <submittedName>
        <fullName evidence="1">Putative F-box_LRR-repeat protein</fullName>
    </submittedName>
</protein>
<dbReference type="EMBL" id="JN885997">
    <property type="protein sequence ID" value="AEX62578.1"/>
    <property type="molecule type" value="Genomic_DNA"/>
</dbReference>
<reference evidence="1" key="1">
    <citation type="submission" date="2011-10" db="EMBL/GenBank/DDBJ databases">
        <title>Provirophages and transpovirons: unique mobilome of giant viruses.</title>
        <authorList>
            <person name="Desnues C."/>
            <person name="LaScola B."/>
            <person name="Yutin N."/>
            <person name="Fournous G."/>
            <person name="Koonin E."/>
            <person name="Raoult D."/>
        </authorList>
    </citation>
    <scope>NUCLEOTIDE SEQUENCE</scope>
    <source>
        <strain evidence="1">Mv13-mv</strain>
    </source>
</reference>
<name>H2EDV5_9VIRU</name>
<dbReference type="Gene3D" id="3.80.10.10">
    <property type="entry name" value="Ribonuclease Inhibitor"/>
    <property type="match status" value="1"/>
</dbReference>